<evidence type="ECO:0000313" key="6">
    <source>
        <dbReference type="Proteomes" id="UP001597176"/>
    </source>
</evidence>
<name>A0ABW3X3Z7_9HYPH</name>
<evidence type="ECO:0000256" key="1">
    <source>
        <dbReference type="ARBA" id="ARBA00022676"/>
    </source>
</evidence>
<dbReference type="EMBL" id="JBHTND010000044">
    <property type="protein sequence ID" value="MFD1303930.1"/>
    <property type="molecule type" value="Genomic_DNA"/>
</dbReference>
<organism evidence="5 6">
    <name type="scientific">Methylobacterium marchantiae</name>
    <dbReference type="NCBI Taxonomy" id="600331"/>
    <lineage>
        <taxon>Bacteria</taxon>
        <taxon>Pseudomonadati</taxon>
        <taxon>Pseudomonadota</taxon>
        <taxon>Alphaproteobacteria</taxon>
        <taxon>Hyphomicrobiales</taxon>
        <taxon>Methylobacteriaceae</taxon>
        <taxon>Methylobacterium</taxon>
    </lineage>
</organism>
<gene>
    <name evidence="5" type="ORF">ACFQ4G_20395</name>
</gene>
<feature type="domain" description="Glycosyltransferase 61 catalytic" evidence="4">
    <location>
        <begin position="212"/>
        <end position="382"/>
    </location>
</feature>
<evidence type="ECO:0000256" key="2">
    <source>
        <dbReference type="ARBA" id="ARBA00022679"/>
    </source>
</evidence>
<keyword evidence="3" id="KW-0325">Glycoprotein</keyword>
<dbReference type="PANTHER" id="PTHR20961">
    <property type="entry name" value="GLYCOSYLTRANSFERASE"/>
    <property type="match status" value="1"/>
</dbReference>
<dbReference type="InterPro" id="IPR007657">
    <property type="entry name" value="Glycosyltransferase_61"/>
</dbReference>
<evidence type="ECO:0000313" key="5">
    <source>
        <dbReference type="EMBL" id="MFD1303930.1"/>
    </source>
</evidence>
<reference evidence="6" key="1">
    <citation type="journal article" date="2019" name="Int. J. Syst. Evol. Microbiol.">
        <title>The Global Catalogue of Microorganisms (GCM) 10K type strain sequencing project: providing services to taxonomists for standard genome sequencing and annotation.</title>
        <authorList>
            <consortium name="The Broad Institute Genomics Platform"/>
            <consortium name="The Broad Institute Genome Sequencing Center for Infectious Disease"/>
            <person name="Wu L."/>
            <person name="Ma J."/>
        </authorList>
    </citation>
    <scope>NUCLEOTIDE SEQUENCE [LARGE SCALE GENOMIC DNA]</scope>
    <source>
        <strain evidence="6">CCUG 56108</strain>
    </source>
</reference>
<dbReference type="PANTHER" id="PTHR20961:SF124">
    <property type="entry name" value="GLYCOSYLTRANSFERASE"/>
    <property type="match status" value="1"/>
</dbReference>
<keyword evidence="6" id="KW-1185">Reference proteome</keyword>
<dbReference type="Pfam" id="PF04577">
    <property type="entry name" value="Glyco_transf_61"/>
    <property type="match status" value="1"/>
</dbReference>
<proteinExistence type="predicted"/>
<sequence length="450" mass="49904">MAMFVRAAGEMRDAEALRWAETHCLAAGWPNRDRHAVSRKFLLLGESAAAWRIFTADPSVKAEPGFARQARSFLPHTKDVALRSEIMAALSKAGYVSSGPASEAITTITFPCPESGRRAQGSVEIRSSERTPPRHSDAVILDIESFGGRAARAKPPEVIEYRDVFVDRNGQIWREDGSVVVSKGLPISDLSREKTPDIATGFFAIKGTRGIYHWLVDRLPLFSWMLGDGAPDAAILLSDQASSFEKETLRLAGLPHLVVDVGDAVFVQRLLLARSGMHGFAYWDRVAPVIERVKQSVRIIALRENALAPESLYISRRDSDRRTMRNEAEIEAKIMEKGYGSAMLGKMPLWQQIFTVSSATQIVAPHGAGLAHIVFAEPGTRVTEIIPIQDGTYRLRLNFARLSLVMGHRYRAWLEPHVGAMNSWEVDGPAFLNFLDERASDACDRSRTPR</sequence>
<dbReference type="RefSeq" id="WP_238209274.1">
    <property type="nucleotide sequence ID" value="NZ_JBHTND010000044.1"/>
</dbReference>
<evidence type="ECO:0000256" key="3">
    <source>
        <dbReference type="ARBA" id="ARBA00023180"/>
    </source>
</evidence>
<accession>A0ABW3X3Z7</accession>
<dbReference type="InterPro" id="IPR049625">
    <property type="entry name" value="Glyco_transf_61_cat"/>
</dbReference>
<keyword evidence="1" id="KW-0328">Glycosyltransferase</keyword>
<protein>
    <submittedName>
        <fullName evidence="5">Glycosyltransferase family 61 protein</fullName>
    </submittedName>
</protein>
<evidence type="ECO:0000259" key="4">
    <source>
        <dbReference type="Pfam" id="PF04577"/>
    </source>
</evidence>
<keyword evidence="2" id="KW-0808">Transferase</keyword>
<comment type="caution">
    <text evidence="5">The sequence shown here is derived from an EMBL/GenBank/DDBJ whole genome shotgun (WGS) entry which is preliminary data.</text>
</comment>
<dbReference type="Proteomes" id="UP001597176">
    <property type="component" value="Unassembled WGS sequence"/>
</dbReference>